<evidence type="ECO:0000313" key="1">
    <source>
        <dbReference type="EMBL" id="UOA16919.1"/>
    </source>
</evidence>
<geneLocation type="plasmid" evidence="1 2">
    <name>pDSM109990_c</name>
</geneLocation>
<evidence type="ECO:0000313" key="2">
    <source>
        <dbReference type="Proteomes" id="UP000831019"/>
    </source>
</evidence>
<dbReference type="EMBL" id="CP085147">
    <property type="protein sequence ID" value="UOA16919.1"/>
    <property type="molecule type" value="Genomic_DNA"/>
</dbReference>
<keyword evidence="1" id="KW-0614">Plasmid</keyword>
<accession>A0ABY3ZT55</accession>
<sequence>MTAQDDRWRYLHSVIWDALRRRDDIPLDELPEHVQVHLAETGAARPIYNDVAHARAEDVLAALSQNKD</sequence>
<name>A0ABY3ZT55_9RHOB</name>
<reference evidence="2" key="1">
    <citation type="journal article" date="2022" name="Microorganisms">
        <title>Beyond the ABCs#Discovery of Three New Plasmid Types in Rhodobacterales (RepQ, RepY, RepW).</title>
        <authorList>
            <person name="Freese H.M."/>
            <person name="Ringel V."/>
            <person name="Overmann J."/>
            <person name="Petersen J."/>
        </authorList>
    </citation>
    <scope>NUCLEOTIDE SEQUENCE [LARGE SCALE GENOMIC DNA]</scope>
    <source>
        <strain evidence="2">DSM 109990</strain>
        <plasmid evidence="2">pDSM109990_c</plasmid>
    </source>
</reference>
<keyword evidence="2" id="KW-1185">Reference proteome</keyword>
<protein>
    <submittedName>
        <fullName evidence="1">Uncharacterized protein</fullName>
    </submittedName>
</protein>
<organism evidence="1 2">
    <name type="scientific">Sulfitobacter dubius</name>
    <dbReference type="NCBI Taxonomy" id="218673"/>
    <lineage>
        <taxon>Bacteria</taxon>
        <taxon>Pseudomonadati</taxon>
        <taxon>Pseudomonadota</taxon>
        <taxon>Alphaproteobacteria</taxon>
        <taxon>Rhodobacterales</taxon>
        <taxon>Roseobacteraceae</taxon>
        <taxon>Sulfitobacter</taxon>
    </lineage>
</organism>
<proteinExistence type="predicted"/>
<dbReference type="Proteomes" id="UP000831019">
    <property type="component" value="Plasmid pDSM109990_c"/>
</dbReference>
<gene>
    <name evidence="1" type="ORF">DSM109990_03806</name>
</gene>
<dbReference type="RefSeq" id="WP_243263857.1">
    <property type="nucleotide sequence ID" value="NZ_CP085147.1"/>
</dbReference>